<gene>
    <name evidence="6" type="ORF">WICPIJ_005280</name>
</gene>
<dbReference type="InterPro" id="IPR001680">
    <property type="entry name" value="WD40_rpt"/>
</dbReference>
<dbReference type="GO" id="GO:0034388">
    <property type="term" value="C:Pwp2p-containing subcomplex of 90S preribosome"/>
    <property type="evidence" value="ECO:0007669"/>
    <property type="project" value="TreeGrafter"/>
</dbReference>
<dbReference type="Gene3D" id="2.130.10.10">
    <property type="entry name" value="YVTN repeat-like/Quinoprotein amine dehydrogenase"/>
    <property type="match status" value="2"/>
</dbReference>
<comment type="caution">
    <text evidence="6">The sequence shown here is derived from an EMBL/GenBank/DDBJ whole genome shotgun (WGS) entry which is preliminary data.</text>
</comment>
<evidence type="ECO:0000256" key="3">
    <source>
        <dbReference type="PROSITE-ProRule" id="PRU00221"/>
    </source>
</evidence>
<dbReference type="InterPro" id="IPR015943">
    <property type="entry name" value="WD40/YVTN_repeat-like_dom_sf"/>
</dbReference>
<dbReference type="EMBL" id="JAEUBG010002963">
    <property type="protein sequence ID" value="KAH3683761.1"/>
    <property type="molecule type" value="Genomic_DNA"/>
</dbReference>
<keyword evidence="1 3" id="KW-0853">WD repeat</keyword>
<dbReference type="GO" id="GO:0006364">
    <property type="term" value="P:rRNA processing"/>
    <property type="evidence" value="ECO:0007669"/>
    <property type="project" value="InterPro"/>
</dbReference>
<dbReference type="Pfam" id="PF25171">
    <property type="entry name" value="Beta-prop_WDR36-Utp21_1st"/>
    <property type="match status" value="1"/>
</dbReference>
<name>A0A9P8TLZ6_WICPI</name>
<dbReference type="SUPFAM" id="SSF50978">
    <property type="entry name" value="WD40 repeat-like"/>
    <property type="match status" value="1"/>
</dbReference>
<dbReference type="PROSITE" id="PS50082">
    <property type="entry name" value="WD_REPEATS_2"/>
    <property type="match status" value="1"/>
</dbReference>
<dbReference type="Pfam" id="PF04192">
    <property type="entry name" value="Utp21"/>
    <property type="match status" value="1"/>
</dbReference>
<feature type="domain" description="WDR36/Utp21 N-terminal" evidence="5">
    <location>
        <begin position="51"/>
        <end position="324"/>
    </location>
</feature>
<dbReference type="InterPro" id="IPR019775">
    <property type="entry name" value="WD40_repeat_CS"/>
</dbReference>
<keyword evidence="2" id="KW-0677">Repeat</keyword>
<dbReference type="OrthoDB" id="10250769at2759"/>
<dbReference type="PANTHER" id="PTHR22840">
    <property type="entry name" value="WD REPEAT-CONTAINING PROTEIN 36"/>
    <property type="match status" value="1"/>
</dbReference>
<reference evidence="6" key="1">
    <citation type="journal article" date="2021" name="Open Biol.">
        <title>Shared evolutionary footprints suggest mitochondrial oxidative damage underlies multiple complex I losses in fungi.</title>
        <authorList>
            <person name="Schikora-Tamarit M.A."/>
            <person name="Marcet-Houben M."/>
            <person name="Nosek J."/>
            <person name="Gabaldon T."/>
        </authorList>
    </citation>
    <scope>NUCLEOTIDE SEQUENCE</scope>
    <source>
        <strain evidence="6">CBS2887</strain>
    </source>
</reference>
<evidence type="ECO:0000313" key="6">
    <source>
        <dbReference type="EMBL" id="KAH3683761.1"/>
    </source>
</evidence>
<evidence type="ECO:0000256" key="2">
    <source>
        <dbReference type="ARBA" id="ARBA00022737"/>
    </source>
</evidence>
<dbReference type="InterPro" id="IPR036322">
    <property type="entry name" value="WD40_repeat_dom_sf"/>
</dbReference>
<evidence type="ECO:0000259" key="5">
    <source>
        <dbReference type="Pfam" id="PF25171"/>
    </source>
</evidence>
<dbReference type="PROSITE" id="PS00678">
    <property type="entry name" value="WD_REPEATS_1"/>
    <property type="match status" value="1"/>
</dbReference>
<proteinExistence type="predicted"/>
<evidence type="ECO:0000256" key="1">
    <source>
        <dbReference type="ARBA" id="ARBA00022574"/>
    </source>
</evidence>
<dbReference type="SMART" id="SM00320">
    <property type="entry name" value="WD40"/>
    <property type="match status" value="8"/>
</dbReference>
<evidence type="ECO:0000313" key="7">
    <source>
        <dbReference type="Proteomes" id="UP000774326"/>
    </source>
</evidence>
<dbReference type="InterPro" id="IPR059157">
    <property type="entry name" value="WDR36-Utp21_N"/>
</dbReference>
<dbReference type="GO" id="GO:0032040">
    <property type="term" value="C:small-subunit processome"/>
    <property type="evidence" value="ECO:0007669"/>
    <property type="project" value="InterPro"/>
</dbReference>
<dbReference type="FunFam" id="2.130.10.10:FF:000410">
    <property type="entry name" value="U3 small nucleolar RNA-associated protein 21"/>
    <property type="match status" value="1"/>
</dbReference>
<evidence type="ECO:0000259" key="4">
    <source>
        <dbReference type="Pfam" id="PF04192"/>
    </source>
</evidence>
<dbReference type="InterPro" id="IPR007319">
    <property type="entry name" value="WDR36/Utp21_C"/>
</dbReference>
<dbReference type="Proteomes" id="UP000774326">
    <property type="component" value="Unassembled WGS sequence"/>
</dbReference>
<feature type="domain" description="WDR36/Utp21 C-terminal" evidence="4">
    <location>
        <begin position="710"/>
        <end position="932"/>
    </location>
</feature>
<dbReference type="PANTHER" id="PTHR22840:SF12">
    <property type="entry name" value="WD REPEAT-CONTAINING PROTEIN 36"/>
    <property type="match status" value="1"/>
</dbReference>
<dbReference type="PROSITE" id="PS50294">
    <property type="entry name" value="WD_REPEATS_REGION"/>
    <property type="match status" value="1"/>
</dbReference>
<evidence type="ECO:0008006" key="8">
    <source>
        <dbReference type="Google" id="ProtNLM"/>
    </source>
</evidence>
<dbReference type="AlphaFoldDB" id="A0A9P8TLZ6"/>
<keyword evidence="7" id="KW-1185">Reference proteome</keyword>
<organism evidence="6 7">
    <name type="scientific">Wickerhamomyces pijperi</name>
    <name type="common">Yeast</name>
    <name type="synonym">Pichia pijperi</name>
    <dbReference type="NCBI Taxonomy" id="599730"/>
    <lineage>
        <taxon>Eukaryota</taxon>
        <taxon>Fungi</taxon>
        <taxon>Dikarya</taxon>
        <taxon>Ascomycota</taxon>
        <taxon>Saccharomycotina</taxon>
        <taxon>Saccharomycetes</taxon>
        <taxon>Phaffomycetales</taxon>
        <taxon>Wickerhamomycetaceae</taxon>
        <taxon>Wickerhamomyces</taxon>
    </lineage>
</organism>
<protein>
    <recommendedName>
        <fullName evidence="8">Small-subunit processome Utp21 domain-containing protein</fullName>
    </recommendedName>
</protein>
<reference evidence="6" key="2">
    <citation type="submission" date="2021-01" db="EMBL/GenBank/DDBJ databases">
        <authorList>
            <person name="Schikora-Tamarit M.A."/>
        </authorList>
    </citation>
    <scope>NUCLEOTIDE SEQUENCE</scope>
    <source>
        <strain evidence="6">CBS2887</strain>
    </source>
</reference>
<dbReference type="Pfam" id="PF25168">
    <property type="entry name" value="Beta-prop_WDR36-Utp21_2nd"/>
    <property type="match status" value="1"/>
</dbReference>
<accession>A0A9P8TLZ6</accession>
<feature type="repeat" description="WD" evidence="3">
    <location>
        <begin position="579"/>
        <end position="620"/>
    </location>
</feature>
<sequence length="935" mass="102948">MTDSTIKRRKVTEPMVKKAKTSKIFSPFRVIGNVSNDIPFAIGTLGSTFYIATSVGKSFQIYDANNLHLLFVSQNQTDSKINALTAHFHNVYAAYDNKIGIYKRGRLEHTLTCDTTESIKKLLVFGEYLLAATKNEIFVFKKAQGMKVATEFYTKLTVSEIDGQIVDLVHPATYLNKIAVATTTNVLIFNIHSGKLIYTSAGFPYQLTTIETAPALDVIALGNVKGEVILYNLKKGKTLRTLPTGTDSSITSLSFRTDGSTHLAVGFNTGDLMFFDLDKKARIHILKNVHMESYGGVTKVAFLNGQPILVTNGADNQLKEYVFDPSLSTTNTSVVSPPRHLRSRGGHSAPPSSITFVDENSHFLLSASRDQSFWSFSLRKDAQSQELSQRAHKKSDGKRVAGSTVKGKYPEIIDIAIENAREGEWDNVLTAHKGEQFARTWDTRNKRVGKHQLLTIDQGLVQSVAISQCGNFGLVGSQSGGIGVYNLQSGILRKKYQLHKKAVTGIALDGMNRKMVSAGLDGIVGFYDFSKSKYLGKIQLESAVTELVYHRSSDLLALALDDLSIVIIDAVTQKVVRVLWGHSNRITSLDFSPDGRWLISAGLDSTIRTWDLPTGGCIDGVKVTNVATSVKFSPLGDYLATAHVNQVGISLWTNRAQFRAVSTRHVEEDEFIEIGLPNVSGEGSGTILEGAFDSEMADQDTLLNTYQSVEQISEALITLSVGPRSKVNTLLNLETIKLRNKPKEAPKKPVNAPFFLQLSGEKVGDDAVGREGKSVIMSKENASGSLENGQESNGFSLKPGQNAAFESEFTRLLRENATINNNSGDFTEFLKFMSVASPSTIDLEIKSINTMEPLTEMCHFIKALTQGVKSNYNYELMQVFFQLFVRCHGDILYTTTDEELKSTLQEWFDLNEGKTESFDDLVKYCSGVISLLNTA</sequence>